<name>A0A2S3HY94_9POAL</name>
<evidence type="ECO:0000313" key="4">
    <source>
        <dbReference type="EMBL" id="PAN32130.2"/>
    </source>
</evidence>
<organism evidence="4">
    <name type="scientific">Panicum hallii</name>
    <dbReference type="NCBI Taxonomy" id="206008"/>
    <lineage>
        <taxon>Eukaryota</taxon>
        <taxon>Viridiplantae</taxon>
        <taxon>Streptophyta</taxon>
        <taxon>Embryophyta</taxon>
        <taxon>Tracheophyta</taxon>
        <taxon>Spermatophyta</taxon>
        <taxon>Magnoliopsida</taxon>
        <taxon>Liliopsida</taxon>
        <taxon>Poales</taxon>
        <taxon>Poaceae</taxon>
        <taxon>PACMAD clade</taxon>
        <taxon>Panicoideae</taxon>
        <taxon>Panicodae</taxon>
        <taxon>Paniceae</taxon>
        <taxon>Panicinae</taxon>
        <taxon>Panicum</taxon>
        <taxon>Panicum sect. Panicum</taxon>
    </lineage>
</organism>
<dbReference type="PANTHER" id="PTHR33138:SF83">
    <property type="entry name" value="OS01G0136700 PROTEIN"/>
    <property type="match status" value="1"/>
</dbReference>
<feature type="chain" id="PRO_5015646625" description="Wall-associated receptor kinase C-terminal domain-containing protein" evidence="2">
    <location>
        <begin position="30"/>
        <end position="282"/>
    </location>
</feature>
<evidence type="ECO:0000256" key="1">
    <source>
        <dbReference type="ARBA" id="ARBA00023180"/>
    </source>
</evidence>
<evidence type="ECO:0000259" key="3">
    <source>
        <dbReference type="Pfam" id="PF14380"/>
    </source>
</evidence>
<dbReference type="AlphaFoldDB" id="A0A2S3HY94"/>
<feature type="signal peptide" evidence="2">
    <location>
        <begin position="1"/>
        <end position="29"/>
    </location>
</feature>
<accession>A0A2S3HY94</accession>
<evidence type="ECO:0000256" key="2">
    <source>
        <dbReference type="SAM" id="SignalP"/>
    </source>
</evidence>
<dbReference type="Pfam" id="PF14380">
    <property type="entry name" value="WAK_assoc"/>
    <property type="match status" value="1"/>
</dbReference>
<dbReference type="Proteomes" id="UP000243499">
    <property type="component" value="Chromosome 5"/>
</dbReference>
<dbReference type="EMBL" id="CM008050">
    <property type="protein sequence ID" value="PAN32130.2"/>
    <property type="molecule type" value="Genomic_DNA"/>
</dbReference>
<dbReference type="InterPro" id="IPR032872">
    <property type="entry name" value="WAK_assoc_C"/>
</dbReference>
<reference evidence="4" key="1">
    <citation type="submission" date="2018-04" db="EMBL/GenBank/DDBJ databases">
        <title>WGS assembly of Panicum hallii.</title>
        <authorList>
            <person name="Lovell J."/>
            <person name="Jenkins J."/>
            <person name="Lowry D."/>
            <person name="Mamidi S."/>
            <person name="Sreedasyam A."/>
            <person name="Weng X."/>
            <person name="Barry K."/>
            <person name="Bonette J."/>
            <person name="Campitelli B."/>
            <person name="Daum C."/>
            <person name="Gordon S."/>
            <person name="Gould B."/>
            <person name="Lipzen A."/>
            <person name="Macqueen A."/>
            <person name="Palacio-Mejia J."/>
            <person name="Plott C."/>
            <person name="Shakirov E."/>
            <person name="Shu S."/>
            <person name="Yoshinaga Y."/>
            <person name="Zane M."/>
            <person name="Rokhsar D."/>
            <person name="Grimwood J."/>
            <person name="Schmutz J."/>
            <person name="Juenger T."/>
        </authorList>
    </citation>
    <scope>NUCLEOTIDE SEQUENCE [LARGE SCALE GENOMIC DNA]</scope>
    <source>
        <strain evidence="4">FIL2</strain>
    </source>
</reference>
<gene>
    <name evidence="4" type="ORF">PAHAL_5G466000</name>
</gene>
<proteinExistence type="predicted"/>
<feature type="domain" description="Wall-associated receptor kinase C-terminal" evidence="3">
    <location>
        <begin position="190"/>
        <end position="252"/>
    </location>
</feature>
<dbReference type="PANTHER" id="PTHR33138">
    <property type="entry name" value="OS01G0690200 PROTEIN"/>
    <property type="match status" value="1"/>
</dbReference>
<keyword evidence="1" id="KW-0325">Glycoprotein</keyword>
<dbReference type="Gramene" id="PAN32130">
    <property type="protein sequence ID" value="PAN32130"/>
    <property type="gene ID" value="PAHAL_5G466000"/>
</dbReference>
<keyword evidence="2" id="KW-0732">Signal</keyword>
<sequence length="282" mass="29849">MPACPVPAAAAALLCPSMLLLALLPLASSTPAAAVAALNTNTSTPCAAASCGGNRTVARNTSNPCAPALCGSLSIAYPFWLAGTHPPEYQILDIFYPSNSFRAINIDLMSTDTCYLDEFFNASSDLGLSPFNISSKNQELFVLYCDLGRRRVPPSWTRVVCSPPDDSPVFALLGKEYAPGGTGMPPPMNCSFVMIPVLGYDGATGADYQRLLKGGSLLEYTDAGACKACTDTGGQCRVDVSEDAFKCYGCTDGSSWFVCSEAGEFVIHHPINMIYSINNCEL</sequence>
<protein>
    <recommendedName>
        <fullName evidence="3">Wall-associated receptor kinase C-terminal domain-containing protein</fullName>
    </recommendedName>
</protein>